<reference evidence="1" key="1">
    <citation type="journal article" date="2011" name="Environ. Microbiol.">
        <title>Time-series analyses of Monterey Bay coastal microbial picoplankton using a 'genome proxy' microarray.</title>
        <authorList>
            <person name="Rich V.I."/>
            <person name="Pham V.D."/>
            <person name="Eppley J."/>
            <person name="Shi Y."/>
            <person name="DeLong E.F."/>
        </authorList>
    </citation>
    <scope>NUCLEOTIDE SEQUENCE</scope>
</reference>
<accession>E0XR06</accession>
<name>E0XR06_9PROT</name>
<protein>
    <submittedName>
        <fullName evidence="1">Uncharacterized protein</fullName>
    </submittedName>
</protein>
<dbReference type="EMBL" id="GU474848">
    <property type="protein sequence ID" value="ADI16847.1"/>
    <property type="molecule type" value="Genomic_DNA"/>
</dbReference>
<sequence>MRSAVQICPCLPRCKVPAALPQALIGPAISGLKGVTKFSCLNGFARKGTLFDKVSEDIQDRGIAWSHQNRAFLSGVSNPAECACKSGASVAVTGFQWHLPLCAV</sequence>
<proteinExistence type="predicted"/>
<evidence type="ECO:0000313" key="1">
    <source>
        <dbReference type="EMBL" id="ADI16847.1"/>
    </source>
</evidence>
<organism evidence="1">
    <name type="scientific">uncultured alpha proteobacterium HF0010_13E22</name>
    <dbReference type="NCBI Taxonomy" id="710801"/>
    <lineage>
        <taxon>Bacteria</taxon>
        <taxon>Pseudomonadati</taxon>
        <taxon>Pseudomonadota</taxon>
        <taxon>Alphaproteobacteria</taxon>
        <taxon>environmental samples</taxon>
    </lineage>
</organism>
<dbReference type="AlphaFoldDB" id="E0XR06"/>